<dbReference type="GO" id="GO:0016829">
    <property type="term" value="F:lyase activity"/>
    <property type="evidence" value="ECO:0007669"/>
    <property type="project" value="UniProtKB-KW"/>
</dbReference>
<dbReference type="RefSeq" id="WP_068120360.1">
    <property type="nucleotide sequence ID" value="NZ_CCXJ01000262.1"/>
</dbReference>
<protein>
    <submittedName>
        <fullName evidence="3">Enzyme related to lactoylglutathione lyase</fullName>
    </submittedName>
</protein>
<sequence length="125" mass="13839">MSNRVVHFEVPFDDGDRARSFYGEAFGWRFHDALGRHYVNVEPGPVDEDGRPVHPGSINGGLLRRESPTDRPMVTIQVDDIEAALAKIEEAGGTVVLSPQHVADYGKTAYFKDTEGNQMGLWEPA</sequence>
<comment type="caution">
    <text evidence="3">The sequence shown here is derived from an EMBL/GenBank/DDBJ whole genome shotgun (WGS) entry which is preliminary data.</text>
</comment>
<dbReference type="CDD" id="cd07247">
    <property type="entry name" value="SgaA_N_like"/>
    <property type="match status" value="1"/>
</dbReference>
<reference evidence="3 4" key="1">
    <citation type="submission" date="2023-07" db="EMBL/GenBank/DDBJ databases">
        <title>Sequencing the genomes of 1000 actinobacteria strains.</title>
        <authorList>
            <person name="Klenk H.-P."/>
        </authorList>
    </citation>
    <scope>NUCLEOTIDE SEQUENCE [LARGE SCALE GENOMIC DNA]</scope>
    <source>
        <strain evidence="3 4">GD13</strain>
    </source>
</reference>
<dbReference type="InterPro" id="IPR029068">
    <property type="entry name" value="Glyas_Bleomycin-R_OHBP_Dase"/>
</dbReference>
<gene>
    <name evidence="3" type="ORF">J2S59_001222</name>
</gene>
<dbReference type="Pfam" id="PF22677">
    <property type="entry name" value="Ble-like_N"/>
    <property type="match status" value="1"/>
</dbReference>
<dbReference type="EMBL" id="JAUSQM010000001">
    <property type="protein sequence ID" value="MDP9821413.1"/>
    <property type="molecule type" value="Genomic_DNA"/>
</dbReference>
<name>A0ABT9NLV9_9ACTN</name>
<feature type="domain" description="VOC" evidence="2">
    <location>
        <begin position="4"/>
        <end position="124"/>
    </location>
</feature>
<evidence type="ECO:0000259" key="2">
    <source>
        <dbReference type="PROSITE" id="PS51819"/>
    </source>
</evidence>
<evidence type="ECO:0000313" key="3">
    <source>
        <dbReference type="EMBL" id="MDP9821413.1"/>
    </source>
</evidence>
<keyword evidence="3" id="KW-0456">Lyase</keyword>
<dbReference type="PROSITE" id="PS51819">
    <property type="entry name" value="VOC"/>
    <property type="match status" value="1"/>
</dbReference>
<dbReference type="Proteomes" id="UP001240447">
    <property type="component" value="Unassembled WGS sequence"/>
</dbReference>
<keyword evidence="4" id="KW-1185">Reference proteome</keyword>
<accession>A0ABT9NLV9</accession>
<evidence type="ECO:0000256" key="1">
    <source>
        <dbReference type="SAM" id="MobiDB-lite"/>
    </source>
</evidence>
<dbReference type="InterPro" id="IPR052164">
    <property type="entry name" value="Anthracycline_SecMetBiosynth"/>
</dbReference>
<dbReference type="InterPro" id="IPR053863">
    <property type="entry name" value="Glyoxy/Ble-like_N"/>
</dbReference>
<dbReference type="InterPro" id="IPR037523">
    <property type="entry name" value="VOC_core"/>
</dbReference>
<feature type="region of interest" description="Disordered" evidence="1">
    <location>
        <begin position="43"/>
        <end position="70"/>
    </location>
</feature>
<dbReference type="SUPFAM" id="SSF54593">
    <property type="entry name" value="Glyoxalase/Bleomycin resistance protein/Dihydroxybiphenyl dioxygenase"/>
    <property type="match status" value="1"/>
</dbReference>
<proteinExistence type="predicted"/>
<evidence type="ECO:0000313" key="4">
    <source>
        <dbReference type="Proteomes" id="UP001240447"/>
    </source>
</evidence>
<dbReference type="PANTHER" id="PTHR33993">
    <property type="entry name" value="GLYOXALASE-RELATED"/>
    <property type="match status" value="1"/>
</dbReference>
<organism evidence="3 4">
    <name type="scientific">Nocardioides massiliensis</name>
    <dbReference type="NCBI Taxonomy" id="1325935"/>
    <lineage>
        <taxon>Bacteria</taxon>
        <taxon>Bacillati</taxon>
        <taxon>Actinomycetota</taxon>
        <taxon>Actinomycetes</taxon>
        <taxon>Propionibacteriales</taxon>
        <taxon>Nocardioidaceae</taxon>
        <taxon>Nocardioides</taxon>
    </lineage>
</organism>
<dbReference type="Gene3D" id="3.10.180.10">
    <property type="entry name" value="2,3-Dihydroxybiphenyl 1,2-Dioxygenase, domain 1"/>
    <property type="match status" value="1"/>
</dbReference>